<keyword evidence="5 6" id="KW-0804">Transcription</keyword>
<evidence type="ECO:0000313" key="8">
    <source>
        <dbReference type="Proteomes" id="UP000215244"/>
    </source>
</evidence>
<dbReference type="GO" id="GO:0003677">
    <property type="term" value="F:DNA binding"/>
    <property type="evidence" value="ECO:0007669"/>
    <property type="project" value="UniProtKB-KW"/>
</dbReference>
<comment type="similarity">
    <text evidence="1 6">Belongs to the sigma-70 factor family. ECF subfamily.</text>
</comment>
<keyword evidence="4 6" id="KW-0238">DNA-binding</keyword>
<dbReference type="InterPro" id="IPR013324">
    <property type="entry name" value="RNA_pol_sigma_r3/r4-like"/>
</dbReference>
<dbReference type="SUPFAM" id="SSF88659">
    <property type="entry name" value="Sigma3 and sigma4 domains of RNA polymerase sigma factors"/>
    <property type="match status" value="1"/>
</dbReference>
<dbReference type="Proteomes" id="UP000215244">
    <property type="component" value="Chromosome"/>
</dbReference>
<organism evidence="7 8">
    <name type="scientific">Maribacter cobaltidurans</name>
    <dbReference type="NCBI Taxonomy" id="1178778"/>
    <lineage>
        <taxon>Bacteria</taxon>
        <taxon>Pseudomonadati</taxon>
        <taxon>Bacteroidota</taxon>
        <taxon>Flavobacteriia</taxon>
        <taxon>Flavobacteriales</taxon>
        <taxon>Flavobacteriaceae</taxon>
        <taxon>Maribacter</taxon>
    </lineage>
</organism>
<name>A0A223V7D1_9FLAO</name>
<evidence type="ECO:0000313" key="7">
    <source>
        <dbReference type="EMBL" id="ASV31333.1"/>
    </source>
</evidence>
<dbReference type="PANTHER" id="PTHR43133:SF51">
    <property type="entry name" value="RNA POLYMERASE SIGMA FACTOR"/>
    <property type="match status" value="1"/>
</dbReference>
<dbReference type="AlphaFoldDB" id="A0A223V7D1"/>
<dbReference type="Gene3D" id="1.10.10.10">
    <property type="entry name" value="Winged helix-like DNA-binding domain superfamily/Winged helix DNA-binding domain"/>
    <property type="match status" value="1"/>
</dbReference>
<dbReference type="InterPro" id="IPR007627">
    <property type="entry name" value="RNA_pol_sigma70_r2"/>
</dbReference>
<dbReference type="Pfam" id="PF08281">
    <property type="entry name" value="Sigma70_r4_2"/>
    <property type="match status" value="1"/>
</dbReference>
<accession>A0A223V7D1</accession>
<dbReference type="InterPro" id="IPR039425">
    <property type="entry name" value="RNA_pol_sigma-70-like"/>
</dbReference>
<reference evidence="7 8" key="1">
    <citation type="submission" date="2017-08" db="EMBL/GenBank/DDBJ databases">
        <title>The complete genome sequence of Maribacter sp. B1, isolated from deep-sea sediment.</title>
        <authorList>
            <person name="Wu Y.-H."/>
            <person name="Cheng H."/>
            <person name="Xu X.-W."/>
        </authorList>
    </citation>
    <scope>NUCLEOTIDE SEQUENCE [LARGE SCALE GENOMIC DNA]</scope>
    <source>
        <strain evidence="7 8">B1</strain>
    </source>
</reference>
<evidence type="ECO:0000256" key="1">
    <source>
        <dbReference type="ARBA" id="ARBA00010641"/>
    </source>
</evidence>
<dbReference type="InterPro" id="IPR000838">
    <property type="entry name" value="RNA_pol_sigma70_ECF_CS"/>
</dbReference>
<dbReference type="KEGG" id="marb:CJ263_14540"/>
<evidence type="ECO:0000256" key="4">
    <source>
        <dbReference type="ARBA" id="ARBA00023125"/>
    </source>
</evidence>
<evidence type="ECO:0000256" key="5">
    <source>
        <dbReference type="ARBA" id="ARBA00023163"/>
    </source>
</evidence>
<keyword evidence="8" id="KW-1185">Reference proteome</keyword>
<evidence type="ECO:0000256" key="6">
    <source>
        <dbReference type="RuleBase" id="RU000716"/>
    </source>
</evidence>
<dbReference type="InterPro" id="IPR013249">
    <property type="entry name" value="RNA_pol_sigma70_r4_t2"/>
</dbReference>
<dbReference type="CDD" id="cd06171">
    <property type="entry name" value="Sigma70_r4"/>
    <property type="match status" value="1"/>
</dbReference>
<dbReference type="GO" id="GO:0016987">
    <property type="term" value="F:sigma factor activity"/>
    <property type="evidence" value="ECO:0007669"/>
    <property type="project" value="UniProtKB-KW"/>
</dbReference>
<dbReference type="InterPro" id="IPR013325">
    <property type="entry name" value="RNA_pol_sigma_r2"/>
</dbReference>
<dbReference type="Gene3D" id="1.10.1740.10">
    <property type="match status" value="1"/>
</dbReference>
<dbReference type="GO" id="GO:0006352">
    <property type="term" value="P:DNA-templated transcription initiation"/>
    <property type="evidence" value="ECO:0007669"/>
    <property type="project" value="InterPro"/>
</dbReference>
<evidence type="ECO:0000256" key="3">
    <source>
        <dbReference type="ARBA" id="ARBA00023082"/>
    </source>
</evidence>
<gene>
    <name evidence="7" type="ORF">CJ263_14540</name>
</gene>
<dbReference type="InterPro" id="IPR036388">
    <property type="entry name" value="WH-like_DNA-bd_sf"/>
</dbReference>
<dbReference type="NCBIfam" id="TIGR02937">
    <property type="entry name" value="sigma70-ECF"/>
    <property type="match status" value="1"/>
</dbReference>
<dbReference type="PROSITE" id="PS01063">
    <property type="entry name" value="SIGMA70_ECF"/>
    <property type="match status" value="1"/>
</dbReference>
<protein>
    <recommendedName>
        <fullName evidence="6">RNA polymerase sigma factor</fullName>
    </recommendedName>
</protein>
<dbReference type="EMBL" id="CP022957">
    <property type="protein sequence ID" value="ASV31333.1"/>
    <property type="molecule type" value="Genomic_DNA"/>
</dbReference>
<dbReference type="RefSeq" id="WP_094997943.1">
    <property type="nucleotide sequence ID" value="NZ_BMJL01000004.1"/>
</dbReference>
<dbReference type="SUPFAM" id="SSF88946">
    <property type="entry name" value="Sigma2 domain of RNA polymerase sigma factors"/>
    <property type="match status" value="1"/>
</dbReference>
<dbReference type="OrthoDB" id="1027298at2"/>
<evidence type="ECO:0000256" key="2">
    <source>
        <dbReference type="ARBA" id="ARBA00023015"/>
    </source>
</evidence>
<sequence>MSKDKDQPIIVLAQNGNMSAYEKLVDRYKHMVFTLALRIVGNREDAEEVAQDTFLKVYSALPTFKGDSKFSTWLYKIAYRKGLDFLKKQNKHPVTSSLDVHFKPVSRLVTEAWNTLETKERRRTVKKAIEKLEADDGILITLFYFEELSLMEISEITDMEANTVKVKLFRARKKLADILRNSLEPETIQGYERARK</sequence>
<dbReference type="PANTHER" id="PTHR43133">
    <property type="entry name" value="RNA POLYMERASE ECF-TYPE SIGMA FACTO"/>
    <property type="match status" value="1"/>
</dbReference>
<keyword evidence="2 6" id="KW-0805">Transcription regulation</keyword>
<dbReference type="Pfam" id="PF04542">
    <property type="entry name" value="Sigma70_r2"/>
    <property type="match status" value="1"/>
</dbReference>
<proteinExistence type="inferred from homology"/>
<keyword evidence="3 6" id="KW-0731">Sigma factor</keyword>
<dbReference type="InterPro" id="IPR014284">
    <property type="entry name" value="RNA_pol_sigma-70_dom"/>
</dbReference>